<dbReference type="Pfam" id="PF01126">
    <property type="entry name" value="Heme_oxygenase"/>
    <property type="match status" value="1"/>
</dbReference>
<dbReference type="GO" id="GO:0006788">
    <property type="term" value="P:heme oxidation"/>
    <property type="evidence" value="ECO:0007669"/>
    <property type="project" value="InterPro"/>
</dbReference>
<evidence type="ECO:0000313" key="2">
    <source>
        <dbReference type="Proteomes" id="UP000184693"/>
    </source>
</evidence>
<dbReference type="InterPro" id="IPR016084">
    <property type="entry name" value="Haem_Oase-like_multi-hlx"/>
</dbReference>
<accession>A0A1N6F8K7</accession>
<reference evidence="1 2" key="1">
    <citation type="submission" date="2016-11" db="EMBL/GenBank/DDBJ databases">
        <authorList>
            <person name="Jaros S."/>
            <person name="Januszkiewicz K."/>
            <person name="Wedrychowicz H."/>
        </authorList>
    </citation>
    <scope>NUCLEOTIDE SEQUENCE [LARGE SCALE GENOMIC DNA]</scope>
    <source>
        <strain evidence="1 2">GAS86</strain>
    </source>
</reference>
<dbReference type="Proteomes" id="UP000184693">
    <property type="component" value="Unassembled WGS sequence"/>
</dbReference>
<dbReference type="Gene3D" id="1.20.910.10">
    <property type="entry name" value="Heme oxygenase-like"/>
    <property type="match status" value="1"/>
</dbReference>
<dbReference type="AlphaFoldDB" id="A0A1N6F8K7"/>
<dbReference type="EMBL" id="FSRM01000001">
    <property type="protein sequence ID" value="SIN91579.1"/>
    <property type="molecule type" value="Genomic_DNA"/>
</dbReference>
<gene>
    <name evidence="1" type="ORF">SAMN05444168_1356</name>
</gene>
<sequence length="182" mass="19980">MPLAKPHPSIADYRDHLLLLKAWLGPIESWLAGFADGPQDPRTLTPLRRLPLIESDLAHDAIAGLSERTNDARPRALPRAHGDNPAYRWGVCYVVEGSQLGGAVLYKRLHAQLAPHPLRYLAGNGEPVGPRWHRFVQGLQQDVMEDAAVLSACEGVRHAFDSLLELLPHSSRDAGGVFTDHA</sequence>
<dbReference type="CDD" id="cd19166">
    <property type="entry name" value="HemeO-bac"/>
    <property type="match status" value="1"/>
</dbReference>
<proteinExistence type="predicted"/>
<dbReference type="InterPro" id="IPR016053">
    <property type="entry name" value="Haem_Oase-like"/>
</dbReference>
<name>A0A1N6F8K7_9BURK</name>
<evidence type="ECO:0000313" key="1">
    <source>
        <dbReference type="EMBL" id="SIN91579.1"/>
    </source>
</evidence>
<dbReference type="SUPFAM" id="SSF48613">
    <property type="entry name" value="Heme oxygenase-like"/>
    <property type="match status" value="1"/>
</dbReference>
<dbReference type="GO" id="GO:0004392">
    <property type="term" value="F:heme oxygenase (decyclizing) activity"/>
    <property type="evidence" value="ECO:0007669"/>
    <property type="project" value="InterPro"/>
</dbReference>
<protein>
    <submittedName>
        <fullName evidence="1">Heme oxygenase</fullName>
    </submittedName>
</protein>
<organism evidence="1 2">
    <name type="scientific">Paraburkholderia phenazinium</name>
    <dbReference type="NCBI Taxonomy" id="60549"/>
    <lineage>
        <taxon>Bacteria</taxon>
        <taxon>Pseudomonadati</taxon>
        <taxon>Pseudomonadota</taxon>
        <taxon>Betaproteobacteria</taxon>
        <taxon>Burkholderiales</taxon>
        <taxon>Burkholderiaceae</taxon>
        <taxon>Paraburkholderia</taxon>
    </lineage>
</organism>